<dbReference type="Gene3D" id="2.170.130.10">
    <property type="entry name" value="TonB-dependent receptor, plug domain"/>
    <property type="match status" value="1"/>
</dbReference>
<dbReference type="PROSITE" id="PS52016">
    <property type="entry name" value="TONB_DEPENDENT_REC_3"/>
    <property type="match status" value="1"/>
</dbReference>
<dbReference type="AlphaFoldDB" id="A0A847SE38"/>
<evidence type="ECO:0000256" key="2">
    <source>
        <dbReference type="ARBA" id="ARBA00009810"/>
    </source>
</evidence>
<name>A0A847SE38_9NEIS</name>
<keyword evidence="7 12" id="KW-0798">TonB box</keyword>
<evidence type="ECO:0000313" key="18">
    <source>
        <dbReference type="Proteomes" id="UP000587991"/>
    </source>
</evidence>
<gene>
    <name evidence="17" type="ORF">HF682_11085</name>
</gene>
<dbReference type="NCBIfam" id="TIGR01786">
    <property type="entry name" value="TonB-hemlactrns"/>
    <property type="match status" value="1"/>
</dbReference>
<evidence type="ECO:0000256" key="13">
    <source>
        <dbReference type="SAM" id="MobiDB-lite"/>
    </source>
</evidence>
<evidence type="ECO:0000256" key="11">
    <source>
        <dbReference type="PROSITE-ProRule" id="PRU01360"/>
    </source>
</evidence>
<keyword evidence="9 17" id="KW-0675">Receptor</keyword>
<comment type="subcellular location">
    <subcellularLocation>
        <location evidence="1 11">Cell outer membrane</location>
        <topology evidence="1 11">Multi-pass membrane protein</topology>
    </subcellularLocation>
</comment>
<keyword evidence="18" id="KW-1185">Reference proteome</keyword>
<dbReference type="Pfam" id="PF07715">
    <property type="entry name" value="Plug"/>
    <property type="match status" value="1"/>
</dbReference>
<reference evidence="17 18" key="1">
    <citation type="submission" date="2020-04" db="EMBL/GenBank/DDBJ databases">
        <title>Draft genome of Leeia sp. IMCC25680.</title>
        <authorList>
            <person name="Song J."/>
            <person name="Cho J.-C."/>
        </authorList>
    </citation>
    <scope>NUCLEOTIDE SEQUENCE [LARGE SCALE GENOMIC DNA]</scope>
    <source>
        <strain evidence="17 18">IMCC25680</strain>
    </source>
</reference>
<evidence type="ECO:0000256" key="1">
    <source>
        <dbReference type="ARBA" id="ARBA00004571"/>
    </source>
</evidence>
<evidence type="ECO:0000313" key="17">
    <source>
        <dbReference type="EMBL" id="NLR75706.1"/>
    </source>
</evidence>
<dbReference type="InterPro" id="IPR036942">
    <property type="entry name" value="Beta-barrel_TonB_sf"/>
</dbReference>
<dbReference type="RefSeq" id="WP_168877353.1">
    <property type="nucleotide sequence ID" value="NZ_JABAIM010000002.1"/>
</dbReference>
<dbReference type="InterPro" id="IPR000531">
    <property type="entry name" value="Beta-barrel_TonB"/>
</dbReference>
<keyword evidence="10 11" id="KW-0998">Cell outer membrane</keyword>
<dbReference type="SUPFAM" id="SSF56935">
    <property type="entry name" value="Porins"/>
    <property type="match status" value="1"/>
</dbReference>
<keyword evidence="4 11" id="KW-1134">Transmembrane beta strand</keyword>
<evidence type="ECO:0000256" key="14">
    <source>
        <dbReference type="SAM" id="SignalP"/>
    </source>
</evidence>
<dbReference type="EMBL" id="JABAIM010000002">
    <property type="protein sequence ID" value="NLR75706.1"/>
    <property type="molecule type" value="Genomic_DNA"/>
</dbReference>
<feature type="compositionally biased region" description="Polar residues" evidence="13">
    <location>
        <begin position="233"/>
        <end position="242"/>
    </location>
</feature>
<evidence type="ECO:0000256" key="6">
    <source>
        <dbReference type="ARBA" id="ARBA00022729"/>
    </source>
</evidence>
<evidence type="ECO:0000259" key="15">
    <source>
        <dbReference type="Pfam" id="PF00593"/>
    </source>
</evidence>
<proteinExistence type="inferred from homology"/>
<evidence type="ECO:0000256" key="3">
    <source>
        <dbReference type="ARBA" id="ARBA00022448"/>
    </source>
</evidence>
<evidence type="ECO:0000259" key="16">
    <source>
        <dbReference type="Pfam" id="PF07715"/>
    </source>
</evidence>
<dbReference type="GO" id="GO:0015344">
    <property type="term" value="F:siderophore uptake transmembrane transporter activity"/>
    <property type="evidence" value="ECO:0007669"/>
    <property type="project" value="TreeGrafter"/>
</dbReference>
<feature type="region of interest" description="Disordered" evidence="13">
    <location>
        <begin position="212"/>
        <end position="242"/>
    </location>
</feature>
<dbReference type="Proteomes" id="UP000587991">
    <property type="component" value="Unassembled WGS sequence"/>
</dbReference>
<evidence type="ECO:0000256" key="9">
    <source>
        <dbReference type="ARBA" id="ARBA00023170"/>
    </source>
</evidence>
<dbReference type="InterPro" id="IPR039426">
    <property type="entry name" value="TonB-dep_rcpt-like"/>
</dbReference>
<keyword evidence="6 14" id="KW-0732">Signal</keyword>
<feature type="domain" description="TonB-dependent receptor plug" evidence="16">
    <location>
        <begin position="45"/>
        <end position="155"/>
    </location>
</feature>
<dbReference type="PANTHER" id="PTHR30069">
    <property type="entry name" value="TONB-DEPENDENT OUTER MEMBRANE RECEPTOR"/>
    <property type="match status" value="1"/>
</dbReference>
<dbReference type="InterPro" id="IPR012910">
    <property type="entry name" value="Plug_dom"/>
</dbReference>
<dbReference type="PANTHER" id="PTHR30069:SF29">
    <property type="entry name" value="HEMOGLOBIN AND HEMOGLOBIN-HAPTOGLOBIN-BINDING PROTEIN 1-RELATED"/>
    <property type="match status" value="1"/>
</dbReference>
<evidence type="ECO:0000256" key="7">
    <source>
        <dbReference type="ARBA" id="ARBA00023077"/>
    </source>
</evidence>
<evidence type="ECO:0000256" key="5">
    <source>
        <dbReference type="ARBA" id="ARBA00022692"/>
    </source>
</evidence>
<dbReference type="NCBIfam" id="TIGR01785">
    <property type="entry name" value="TonB-hemin"/>
    <property type="match status" value="1"/>
</dbReference>
<evidence type="ECO:0000256" key="12">
    <source>
        <dbReference type="RuleBase" id="RU003357"/>
    </source>
</evidence>
<dbReference type="Pfam" id="PF00593">
    <property type="entry name" value="TonB_dep_Rec_b-barrel"/>
    <property type="match status" value="1"/>
</dbReference>
<feature type="signal peptide" evidence="14">
    <location>
        <begin position="1"/>
        <end position="22"/>
    </location>
</feature>
<dbReference type="GO" id="GO:0009279">
    <property type="term" value="C:cell outer membrane"/>
    <property type="evidence" value="ECO:0007669"/>
    <property type="project" value="UniProtKB-SubCell"/>
</dbReference>
<evidence type="ECO:0000256" key="8">
    <source>
        <dbReference type="ARBA" id="ARBA00023136"/>
    </source>
</evidence>
<protein>
    <submittedName>
        <fullName evidence="17">TonB-dependent hemoglobin/transferrin/lactoferrin family receptor</fullName>
    </submittedName>
</protein>
<accession>A0A847SE38</accession>
<organism evidence="17 18">
    <name type="scientific">Leeia aquatica</name>
    <dbReference type="NCBI Taxonomy" id="2725557"/>
    <lineage>
        <taxon>Bacteria</taxon>
        <taxon>Pseudomonadati</taxon>
        <taxon>Pseudomonadota</taxon>
        <taxon>Betaproteobacteria</taxon>
        <taxon>Neisseriales</taxon>
        <taxon>Leeiaceae</taxon>
        <taxon>Leeia</taxon>
    </lineage>
</organism>
<keyword evidence="5 11" id="KW-0812">Transmembrane</keyword>
<dbReference type="GO" id="GO:0015232">
    <property type="term" value="F:heme transmembrane transporter activity"/>
    <property type="evidence" value="ECO:0007669"/>
    <property type="project" value="InterPro"/>
</dbReference>
<feature type="domain" description="TonB-dependent receptor-like beta-barrel" evidence="15">
    <location>
        <begin position="285"/>
        <end position="701"/>
    </location>
</feature>
<keyword evidence="3 11" id="KW-0813">Transport</keyword>
<evidence type="ECO:0000256" key="4">
    <source>
        <dbReference type="ARBA" id="ARBA00022452"/>
    </source>
</evidence>
<keyword evidence="8 11" id="KW-0472">Membrane</keyword>
<dbReference type="InterPro" id="IPR011276">
    <property type="entry name" value="TonB_haem/Hb_rcpt"/>
</dbReference>
<comment type="similarity">
    <text evidence="2 11 12">Belongs to the TonB-dependent receptor family.</text>
</comment>
<comment type="caution">
    <text evidence="17">The sequence shown here is derived from an EMBL/GenBank/DDBJ whole genome shotgun (WGS) entry which is preliminary data.</text>
</comment>
<dbReference type="InterPro" id="IPR010949">
    <property type="entry name" value="TonB_Hb/transfer/lactofer_rcpt"/>
</dbReference>
<dbReference type="CDD" id="cd01347">
    <property type="entry name" value="ligand_gated_channel"/>
    <property type="match status" value="1"/>
</dbReference>
<evidence type="ECO:0000256" key="10">
    <source>
        <dbReference type="ARBA" id="ARBA00023237"/>
    </source>
</evidence>
<dbReference type="Gene3D" id="2.40.170.20">
    <property type="entry name" value="TonB-dependent receptor, beta-barrel domain"/>
    <property type="match status" value="1"/>
</dbReference>
<dbReference type="InterPro" id="IPR037066">
    <property type="entry name" value="Plug_dom_sf"/>
</dbReference>
<sequence length="740" mass="81851">MAVKDSWPLAGLMLAAAVPALADEAPVVASPGSVSVVANRVATDAEDTATNVSLVPRSELDRRQVVNTKDVFKLEPNVSLPTELIRRGNGSVTIRGIEGNRVLMLVDGVRLPDEYRGGGSAISGRDLLDPDSLAGVELVKGPFSGAYGSDAMGGVVALRTLRPEDVATEPGKVAFRAKASFDGQDQRKGLSATLAWRNQDWATLLQLVRREGEERQNQGSNDASDLTAKSKRTTPNPQDWNSTGILATLERNLGQGHRLSLTLDHFRRYSQTNLLSERGVAAGGGPVINILDSQGDDRSERSRLGLGYEYDGNTALFDHLKLNTYIQQLRFHETASERRSNNRLRLTDSRFEQDMLGMDVQFQKGLQWGSVSHDLVYGLDVSRTETRRPRDRSEINLATGTINKTVAGETYPSKIFPDAQVDRIGVFMQDAIALSDRFTLQPALRYDRYRLRLSPDADFARANTSGQKVQDYSDSAWTPKLAMQWKLDPHLTLFGQLAAGFRNPPYDATATAFVNAAGQYEIFPNAALKAERSKGMELGLRGQWDSVSFSATAFQTRYRDFIEAVPLNKGDTNGNGISTEYRNENIGRVRTRGLELRADWAFMRNWTLRTAYGYTRGQSEDNGAPLNSVDPAKFTLGLAYANADWGLGLDWVHVDAQRRVADATGSQPVVYYRTPSFNTLDLSGHVNLGKQTTLRFGIYNLTNRKYWLWSDVRGVAANSTVLDRYTQPGRTFAVSLEARF</sequence>
<dbReference type="GO" id="GO:0044718">
    <property type="term" value="P:siderophore transmembrane transport"/>
    <property type="evidence" value="ECO:0007669"/>
    <property type="project" value="TreeGrafter"/>
</dbReference>
<feature type="chain" id="PRO_5032885384" evidence="14">
    <location>
        <begin position="23"/>
        <end position="740"/>
    </location>
</feature>